<evidence type="ECO:0000313" key="2">
    <source>
        <dbReference type="Proteomes" id="UP001309876"/>
    </source>
</evidence>
<proteinExistence type="predicted"/>
<evidence type="ECO:0000313" key="1">
    <source>
        <dbReference type="EMBL" id="KAK5080585.1"/>
    </source>
</evidence>
<organism evidence="1 2">
    <name type="scientific">Lithohypha guttulata</name>
    <dbReference type="NCBI Taxonomy" id="1690604"/>
    <lineage>
        <taxon>Eukaryota</taxon>
        <taxon>Fungi</taxon>
        <taxon>Dikarya</taxon>
        <taxon>Ascomycota</taxon>
        <taxon>Pezizomycotina</taxon>
        <taxon>Eurotiomycetes</taxon>
        <taxon>Chaetothyriomycetidae</taxon>
        <taxon>Chaetothyriales</taxon>
        <taxon>Trichomeriaceae</taxon>
        <taxon>Lithohypha</taxon>
    </lineage>
</organism>
<gene>
    <name evidence="1" type="ORF">LTR05_008528</name>
</gene>
<keyword evidence="2" id="KW-1185">Reference proteome</keyword>
<comment type="caution">
    <text evidence="1">The sequence shown here is derived from an EMBL/GenBank/DDBJ whole genome shotgun (WGS) entry which is preliminary data.</text>
</comment>
<name>A0AAN7PJS4_9EURO</name>
<dbReference type="EMBL" id="JAVRRJ010000013">
    <property type="protein sequence ID" value="KAK5080585.1"/>
    <property type="molecule type" value="Genomic_DNA"/>
</dbReference>
<accession>A0AAN7PJS4</accession>
<reference evidence="1 2" key="1">
    <citation type="submission" date="2023-08" db="EMBL/GenBank/DDBJ databases">
        <title>Black Yeasts Isolated from many extreme environments.</title>
        <authorList>
            <person name="Coleine C."/>
            <person name="Stajich J.E."/>
            <person name="Selbmann L."/>
        </authorList>
    </citation>
    <scope>NUCLEOTIDE SEQUENCE [LARGE SCALE GENOMIC DNA]</scope>
    <source>
        <strain evidence="1 2">CCFEE 5910</strain>
    </source>
</reference>
<dbReference type="AlphaFoldDB" id="A0AAN7PJS4"/>
<sequence length="251" mass="29359">MFCQSQILQTQPQQQMLTVKNLTTHTETQEVCSQHPQSLIRVKREQIRTWRLSIVDLPVNDGIINGPYDLDRPTFEAGKFDTDPEMTLREHVQLYAELHWYRMGRGTAPVVATDLPSIAQAEETNRQEWERRQWRYHMEQERLAQNLLRGCIRPVDEEDLEWAWRYIEERYADQPGRKAIVMGRLREEASLTALAVAAVLAKEDENTMANRAQPDKEVKASAPQWPHLPQFLDTATESDLYLRVPPRELRQ</sequence>
<dbReference type="Proteomes" id="UP001309876">
    <property type="component" value="Unassembled WGS sequence"/>
</dbReference>
<protein>
    <submittedName>
        <fullName evidence="1">Uncharacterized protein</fullName>
    </submittedName>
</protein>